<dbReference type="InterPro" id="IPR013762">
    <property type="entry name" value="Integrase-like_cat_sf"/>
</dbReference>
<organism evidence="3 4">
    <name type="scientific">Azospirillum rugosum</name>
    <dbReference type="NCBI Taxonomy" id="416170"/>
    <lineage>
        <taxon>Bacteria</taxon>
        <taxon>Pseudomonadati</taxon>
        <taxon>Pseudomonadota</taxon>
        <taxon>Alphaproteobacteria</taxon>
        <taxon>Rhodospirillales</taxon>
        <taxon>Azospirillaceae</taxon>
        <taxon>Azospirillum</taxon>
    </lineage>
</organism>
<keyword evidence="4" id="KW-1185">Reference proteome</keyword>
<feature type="domain" description="Tyr recombinase" evidence="2">
    <location>
        <begin position="1"/>
        <end position="51"/>
    </location>
</feature>
<protein>
    <submittedName>
        <fullName evidence="3">Integrase</fullName>
    </submittedName>
</protein>
<dbReference type="InterPro" id="IPR011010">
    <property type="entry name" value="DNA_brk_join_enz"/>
</dbReference>
<dbReference type="Pfam" id="PF00589">
    <property type="entry name" value="Phage_integrase"/>
    <property type="match status" value="1"/>
</dbReference>
<reference evidence="3 4" key="1">
    <citation type="submission" date="2021-03" db="EMBL/GenBank/DDBJ databases">
        <title>Genomic Encyclopedia of Type Strains, Phase III (KMG-III): the genomes of soil and plant-associated and newly described type strains.</title>
        <authorList>
            <person name="Whitman W."/>
        </authorList>
    </citation>
    <scope>NUCLEOTIDE SEQUENCE [LARGE SCALE GENOMIC DNA]</scope>
    <source>
        <strain evidence="3 4">IMMIB AFH-6</strain>
    </source>
</reference>
<evidence type="ECO:0000256" key="1">
    <source>
        <dbReference type="ARBA" id="ARBA00023172"/>
    </source>
</evidence>
<comment type="caution">
    <text evidence="3">The sequence shown here is derived from an EMBL/GenBank/DDBJ whole genome shotgun (WGS) entry which is preliminary data.</text>
</comment>
<proteinExistence type="predicted"/>
<dbReference type="Proteomes" id="UP000781958">
    <property type="component" value="Unassembled WGS sequence"/>
</dbReference>
<dbReference type="InterPro" id="IPR002104">
    <property type="entry name" value="Integrase_catalytic"/>
</dbReference>
<gene>
    <name evidence="3" type="ORF">J2851_003997</name>
</gene>
<dbReference type="EMBL" id="JAGINP010000014">
    <property type="protein sequence ID" value="MBP2294211.1"/>
    <property type="molecule type" value="Genomic_DNA"/>
</dbReference>
<evidence type="ECO:0000313" key="4">
    <source>
        <dbReference type="Proteomes" id="UP000781958"/>
    </source>
</evidence>
<evidence type="ECO:0000259" key="2">
    <source>
        <dbReference type="PROSITE" id="PS51898"/>
    </source>
</evidence>
<dbReference type="SUPFAM" id="SSF56349">
    <property type="entry name" value="DNA breaking-rejoining enzymes"/>
    <property type="match status" value="1"/>
</dbReference>
<dbReference type="RefSeq" id="WP_209768251.1">
    <property type="nucleotide sequence ID" value="NZ_JAGINP010000014.1"/>
</dbReference>
<name>A0ABS4SNS7_9PROT</name>
<accession>A0ABS4SNS7</accession>
<evidence type="ECO:0000313" key="3">
    <source>
        <dbReference type="EMBL" id="MBP2294211.1"/>
    </source>
</evidence>
<keyword evidence="1" id="KW-0233">DNA recombination</keyword>
<dbReference type="PROSITE" id="PS51898">
    <property type="entry name" value="TYR_RECOMBINASE"/>
    <property type="match status" value="1"/>
</dbReference>
<dbReference type="Gene3D" id="1.10.443.10">
    <property type="entry name" value="Intergrase catalytic core"/>
    <property type="match status" value="1"/>
</dbReference>
<sequence length="51" mass="5615">MASAGLITEDIKPHFSSHTLRHTAVSLWIEMGLQPACVQKLLGHASLRMMV</sequence>